<proteinExistence type="predicted"/>
<dbReference type="PANTHER" id="PTHR11564:SF5">
    <property type="entry name" value="SIGNAL RECOGNITION PARTICLE SUBUNIT SRP54"/>
    <property type="match status" value="1"/>
</dbReference>
<keyword evidence="3" id="KW-1185">Reference proteome</keyword>
<dbReference type="EMBL" id="BLLF01006371">
    <property type="protein sequence ID" value="GFH32189.1"/>
    <property type="molecule type" value="Genomic_DNA"/>
</dbReference>
<dbReference type="InterPro" id="IPR036891">
    <property type="entry name" value="Signal_recog_part_SRP54_M_sf"/>
</dbReference>
<dbReference type="Gene3D" id="1.10.260.30">
    <property type="entry name" value="Signal recognition particle, SRP54 subunit, M-domain"/>
    <property type="match status" value="1"/>
</dbReference>
<feature type="domain" description="Signal recognition particle SRP54 subunit M-domain" evidence="1">
    <location>
        <begin position="1"/>
        <end position="96"/>
    </location>
</feature>
<dbReference type="InterPro" id="IPR004125">
    <property type="entry name" value="Signal_recog_particle_SRP54_M"/>
</dbReference>
<name>A0A6A0AGV3_HAELA</name>
<dbReference type="GO" id="GO:0048500">
    <property type="term" value="C:signal recognition particle"/>
    <property type="evidence" value="ECO:0007669"/>
    <property type="project" value="InterPro"/>
</dbReference>
<dbReference type="GO" id="GO:0008312">
    <property type="term" value="F:7S RNA binding"/>
    <property type="evidence" value="ECO:0007669"/>
    <property type="project" value="InterPro"/>
</dbReference>
<reference evidence="2 3" key="1">
    <citation type="submission" date="2020-02" db="EMBL/GenBank/DDBJ databases">
        <title>Draft genome sequence of Haematococcus lacustris strain NIES-144.</title>
        <authorList>
            <person name="Morimoto D."/>
            <person name="Nakagawa S."/>
            <person name="Yoshida T."/>
            <person name="Sawayama S."/>
        </authorList>
    </citation>
    <scope>NUCLEOTIDE SEQUENCE [LARGE SCALE GENOMIC DNA]</scope>
    <source>
        <strain evidence="2 3">NIES-144</strain>
    </source>
</reference>
<dbReference type="GO" id="GO:0005525">
    <property type="term" value="F:GTP binding"/>
    <property type="evidence" value="ECO:0007669"/>
    <property type="project" value="InterPro"/>
</dbReference>
<dbReference type="Pfam" id="PF02978">
    <property type="entry name" value="SRP_SPB"/>
    <property type="match status" value="1"/>
</dbReference>
<comment type="caution">
    <text evidence="2">The sequence shown here is derived from an EMBL/GenBank/DDBJ whole genome shotgun (WGS) entry which is preliminary data.</text>
</comment>
<organism evidence="2 3">
    <name type="scientific">Haematococcus lacustris</name>
    <name type="common">Green alga</name>
    <name type="synonym">Haematococcus pluvialis</name>
    <dbReference type="NCBI Taxonomy" id="44745"/>
    <lineage>
        <taxon>Eukaryota</taxon>
        <taxon>Viridiplantae</taxon>
        <taxon>Chlorophyta</taxon>
        <taxon>core chlorophytes</taxon>
        <taxon>Chlorophyceae</taxon>
        <taxon>CS clade</taxon>
        <taxon>Chlamydomonadales</taxon>
        <taxon>Haematococcaceae</taxon>
        <taxon>Haematococcus</taxon>
    </lineage>
</organism>
<protein>
    <submittedName>
        <fullName evidence="2">SRP54 domain-containing protein</fullName>
    </submittedName>
</protein>
<dbReference type="GO" id="GO:0003924">
    <property type="term" value="F:GTPase activity"/>
    <property type="evidence" value="ECO:0007669"/>
    <property type="project" value="InterPro"/>
</dbReference>
<evidence type="ECO:0000259" key="1">
    <source>
        <dbReference type="Pfam" id="PF02978"/>
    </source>
</evidence>
<dbReference type="GO" id="GO:0006614">
    <property type="term" value="P:SRP-dependent cotranslational protein targeting to membrane"/>
    <property type="evidence" value="ECO:0007669"/>
    <property type="project" value="InterPro"/>
</dbReference>
<evidence type="ECO:0000313" key="2">
    <source>
        <dbReference type="EMBL" id="GFH32189.1"/>
    </source>
</evidence>
<dbReference type="Proteomes" id="UP000485058">
    <property type="component" value="Unassembled WGS sequence"/>
</dbReference>
<accession>A0A6A0AGV3</accession>
<dbReference type="PANTHER" id="PTHR11564">
    <property type="entry name" value="SIGNAL RECOGNITION PARTICLE 54K PROTEIN SRP54"/>
    <property type="match status" value="1"/>
</dbReference>
<sequence>DFNDFLKQYETMNNMGGMKLMKMMPGFNKISEKQLYEVEKQFAIYKKMIDVMDEDEKADPRLLAASPSKRRRVAQASGRSEAEVSELLGKFTQMQAQAINMGRMMQLGSPEGANNEKVMRELVESSSRQVRQVQPMGAALCT</sequence>
<dbReference type="SUPFAM" id="SSF47446">
    <property type="entry name" value="Signal peptide-binding domain"/>
    <property type="match status" value="1"/>
</dbReference>
<feature type="non-terminal residue" evidence="2">
    <location>
        <position position="1"/>
    </location>
</feature>
<dbReference type="AlphaFoldDB" id="A0A6A0AGV3"/>
<evidence type="ECO:0000313" key="3">
    <source>
        <dbReference type="Proteomes" id="UP000485058"/>
    </source>
</evidence>
<gene>
    <name evidence="2" type="ORF">HaLaN_31369</name>
</gene>
<dbReference type="InterPro" id="IPR022941">
    <property type="entry name" value="SRP54"/>
</dbReference>